<evidence type="ECO:0000313" key="2">
    <source>
        <dbReference type="EMBL" id="RVE57459.1"/>
    </source>
</evidence>
<dbReference type="AlphaFoldDB" id="A0A437C459"/>
<reference evidence="2 3" key="1">
    <citation type="submission" date="2018-11" db="EMBL/GenBank/DDBJ databases">
        <authorList>
            <person name="Lopez-Roques C."/>
            <person name="Donnadieu C."/>
            <person name="Bouchez O."/>
            <person name="Klopp C."/>
            <person name="Cabau C."/>
            <person name="Zahm M."/>
        </authorList>
    </citation>
    <scope>NUCLEOTIDE SEQUENCE [LARGE SCALE GENOMIC DNA]</scope>
    <source>
        <strain evidence="2">RS831</strain>
        <tissue evidence="2">Whole body</tissue>
    </source>
</reference>
<keyword evidence="3" id="KW-1185">Reference proteome</keyword>
<name>A0A437C459_ORYJA</name>
<dbReference type="Proteomes" id="UP000283210">
    <property type="component" value="Chromosome 22"/>
</dbReference>
<protein>
    <submittedName>
        <fullName evidence="2">Uncharacterized protein</fullName>
    </submittedName>
</protein>
<sequence>MEPPVGGRRESARRGRRGVGQRSGQTGTEGEAFGSAKTGSERAERVRNQRIWPFKSPIQRVQRDKPMKATPASSSRQEKVLSAHHQSVSSCVGVF</sequence>
<gene>
    <name evidence="2" type="ORF">OJAV_G00216370</name>
</gene>
<evidence type="ECO:0000313" key="3">
    <source>
        <dbReference type="Proteomes" id="UP000283210"/>
    </source>
</evidence>
<evidence type="ECO:0000256" key="1">
    <source>
        <dbReference type="SAM" id="MobiDB-lite"/>
    </source>
</evidence>
<organism evidence="2 3">
    <name type="scientific">Oryzias javanicus</name>
    <name type="common">Javanese ricefish</name>
    <name type="synonym">Aplocheilus javanicus</name>
    <dbReference type="NCBI Taxonomy" id="123683"/>
    <lineage>
        <taxon>Eukaryota</taxon>
        <taxon>Metazoa</taxon>
        <taxon>Chordata</taxon>
        <taxon>Craniata</taxon>
        <taxon>Vertebrata</taxon>
        <taxon>Euteleostomi</taxon>
        <taxon>Actinopterygii</taxon>
        <taxon>Neopterygii</taxon>
        <taxon>Teleostei</taxon>
        <taxon>Neoteleostei</taxon>
        <taxon>Acanthomorphata</taxon>
        <taxon>Ovalentaria</taxon>
        <taxon>Atherinomorphae</taxon>
        <taxon>Beloniformes</taxon>
        <taxon>Adrianichthyidae</taxon>
        <taxon>Oryziinae</taxon>
        <taxon>Oryzias</taxon>
    </lineage>
</organism>
<feature type="compositionally biased region" description="Polar residues" evidence="1">
    <location>
        <begin position="84"/>
        <end position="95"/>
    </location>
</feature>
<reference evidence="2 3" key="2">
    <citation type="submission" date="2019-01" db="EMBL/GenBank/DDBJ databases">
        <title>A chromosome length genome reference of the Java medaka (oryzias javanicus).</title>
        <authorList>
            <person name="Herpin A."/>
            <person name="Takehana Y."/>
            <person name="Naruse K."/>
            <person name="Ansai S."/>
            <person name="Kawaguchi M."/>
        </authorList>
    </citation>
    <scope>NUCLEOTIDE SEQUENCE [LARGE SCALE GENOMIC DNA]</scope>
    <source>
        <strain evidence="2">RS831</strain>
        <tissue evidence="2">Whole body</tissue>
    </source>
</reference>
<proteinExistence type="predicted"/>
<dbReference type="EMBL" id="CM012458">
    <property type="protein sequence ID" value="RVE57459.1"/>
    <property type="molecule type" value="Genomic_DNA"/>
</dbReference>
<feature type="region of interest" description="Disordered" evidence="1">
    <location>
        <begin position="1"/>
        <end position="95"/>
    </location>
</feature>
<accession>A0A437C459</accession>